<dbReference type="Proteomes" id="UP000006375">
    <property type="component" value="Chromosome"/>
</dbReference>
<accession>Q5FTD4</accession>
<organism evidence="1 2">
    <name type="scientific">Gluconobacter oxydans (strain 621H)</name>
    <name type="common">Gluconobacter suboxydans</name>
    <dbReference type="NCBI Taxonomy" id="290633"/>
    <lineage>
        <taxon>Bacteria</taxon>
        <taxon>Pseudomonadati</taxon>
        <taxon>Pseudomonadota</taxon>
        <taxon>Alphaproteobacteria</taxon>
        <taxon>Acetobacterales</taxon>
        <taxon>Acetobacteraceae</taxon>
        <taxon>Gluconobacter</taxon>
    </lineage>
</organism>
<dbReference type="HOGENOM" id="CLU_2665945_0_0_5"/>
<dbReference type="EMBL" id="CP000009">
    <property type="protein sequence ID" value="AAW60362.1"/>
    <property type="molecule type" value="Genomic_DNA"/>
</dbReference>
<name>Q5FTD4_GLUOX</name>
<gene>
    <name evidence="1" type="ordered locus">GOX0584</name>
</gene>
<protein>
    <submittedName>
        <fullName evidence="1">Uncharacterized protein</fullName>
    </submittedName>
</protein>
<dbReference type="AlphaFoldDB" id="Q5FTD4"/>
<reference evidence="1 2" key="1">
    <citation type="journal article" date="2005" name="Nat. Biotechnol.">
        <title>Complete genome sequence of the acetic acid bacterium Gluconobacter oxydans.</title>
        <authorList>
            <person name="Prust C."/>
            <person name="Hoffmeister M."/>
            <person name="Liesegang H."/>
            <person name="Wiezer A."/>
            <person name="Fricke W.F."/>
            <person name="Ehrenreich A."/>
            <person name="Gottschalk G."/>
            <person name="Deppenmeier U."/>
        </authorList>
    </citation>
    <scope>NUCLEOTIDE SEQUENCE [LARGE SCALE GENOMIC DNA]</scope>
    <source>
        <strain evidence="1 2">621H</strain>
    </source>
</reference>
<proteinExistence type="predicted"/>
<keyword evidence="2" id="KW-1185">Reference proteome</keyword>
<evidence type="ECO:0000313" key="1">
    <source>
        <dbReference type="EMBL" id="AAW60362.1"/>
    </source>
</evidence>
<dbReference type="KEGG" id="gox:GOX0584"/>
<evidence type="ECO:0000313" key="2">
    <source>
        <dbReference type="Proteomes" id="UP000006375"/>
    </source>
</evidence>
<sequence>MTPGVRIFIGRHTCRENNVTDPHGDPSISLPYPRRVHLMEYCNQDQEYPGLTLKHREICVIFLTKAAFISRNTRF</sequence>
<dbReference type="STRING" id="290633.GOX0584"/>